<protein>
    <submittedName>
        <fullName evidence="2">FkbM family methyltransferase</fullName>
    </submittedName>
</protein>
<evidence type="ECO:0000313" key="3">
    <source>
        <dbReference type="Proteomes" id="UP001059380"/>
    </source>
</evidence>
<dbReference type="KEGG" id="orp:MOP44_06360"/>
<dbReference type="GO" id="GO:0032259">
    <property type="term" value="P:methylation"/>
    <property type="evidence" value="ECO:0007669"/>
    <property type="project" value="UniProtKB-KW"/>
</dbReference>
<sequence length="263" mass="29690">MIGSKALSTLKHRFPRLWMETKLRFERSGFEPEFWMIPLVCTNRQDAIDIGANMGEFSFLMSKTARQVIAFEPNADLKPYLQRLLSSNCRIETIALSSGSGTASLRIESHDSGGATIEEKNPLGWVENGQDVSSRTIQKRTLDSYDLNNISFIKIDVEGHEESVVAGGLQTLRRNMPVLLIESEDRHNQGAPARLAKVLAEFGYCGFFVKHGVLTDLSLIRREDVEVENLRKDRASYVNNFIFVPNGREDIVSSLKRLWPARS</sequence>
<dbReference type="SUPFAM" id="SSF53335">
    <property type="entry name" value="S-adenosyl-L-methionine-dependent methyltransferases"/>
    <property type="match status" value="1"/>
</dbReference>
<keyword evidence="2" id="KW-0808">Transferase</keyword>
<proteinExistence type="predicted"/>
<feature type="domain" description="Methyltransferase FkbM" evidence="1">
    <location>
        <begin position="49"/>
        <end position="204"/>
    </location>
</feature>
<gene>
    <name evidence="2" type="ORF">MOP44_06360</name>
</gene>
<evidence type="ECO:0000313" key="2">
    <source>
        <dbReference type="EMBL" id="UWZ85560.1"/>
    </source>
</evidence>
<dbReference type="InterPro" id="IPR029063">
    <property type="entry name" value="SAM-dependent_MTases_sf"/>
</dbReference>
<name>A0A9J7BSC1_9BACT</name>
<dbReference type="EMBL" id="CP093313">
    <property type="protein sequence ID" value="UWZ85560.1"/>
    <property type="molecule type" value="Genomic_DNA"/>
</dbReference>
<dbReference type="RefSeq" id="WP_260795123.1">
    <property type="nucleotide sequence ID" value="NZ_CP093313.1"/>
</dbReference>
<dbReference type="Pfam" id="PF05050">
    <property type="entry name" value="Methyltransf_21"/>
    <property type="match status" value="1"/>
</dbReference>
<evidence type="ECO:0000259" key="1">
    <source>
        <dbReference type="Pfam" id="PF05050"/>
    </source>
</evidence>
<dbReference type="AlphaFoldDB" id="A0A9J7BSC1"/>
<dbReference type="Proteomes" id="UP001059380">
    <property type="component" value="Chromosome"/>
</dbReference>
<dbReference type="InterPro" id="IPR052514">
    <property type="entry name" value="SAM-dependent_MTase"/>
</dbReference>
<dbReference type="Gene3D" id="3.40.50.150">
    <property type="entry name" value="Vaccinia Virus protein VP39"/>
    <property type="match status" value="1"/>
</dbReference>
<dbReference type="InterPro" id="IPR006342">
    <property type="entry name" value="FkbM_mtfrase"/>
</dbReference>
<organism evidence="2 3">
    <name type="scientific">Occallatibacter riparius</name>
    <dbReference type="NCBI Taxonomy" id="1002689"/>
    <lineage>
        <taxon>Bacteria</taxon>
        <taxon>Pseudomonadati</taxon>
        <taxon>Acidobacteriota</taxon>
        <taxon>Terriglobia</taxon>
        <taxon>Terriglobales</taxon>
        <taxon>Acidobacteriaceae</taxon>
        <taxon>Occallatibacter</taxon>
    </lineage>
</organism>
<dbReference type="PANTHER" id="PTHR34203">
    <property type="entry name" value="METHYLTRANSFERASE, FKBM FAMILY PROTEIN"/>
    <property type="match status" value="1"/>
</dbReference>
<reference evidence="2" key="1">
    <citation type="submission" date="2021-04" db="EMBL/GenBank/DDBJ databases">
        <title>Phylogenetic analysis of Acidobacteriaceae.</title>
        <authorList>
            <person name="Qiu L."/>
            <person name="Zhang Q."/>
        </authorList>
    </citation>
    <scope>NUCLEOTIDE SEQUENCE</scope>
    <source>
        <strain evidence="2">DSM 25168</strain>
    </source>
</reference>
<dbReference type="GO" id="GO:0008168">
    <property type="term" value="F:methyltransferase activity"/>
    <property type="evidence" value="ECO:0007669"/>
    <property type="project" value="UniProtKB-KW"/>
</dbReference>
<keyword evidence="2" id="KW-0489">Methyltransferase</keyword>
<keyword evidence="3" id="KW-1185">Reference proteome</keyword>
<dbReference type="PANTHER" id="PTHR34203:SF15">
    <property type="entry name" value="SLL1173 PROTEIN"/>
    <property type="match status" value="1"/>
</dbReference>
<dbReference type="NCBIfam" id="TIGR01444">
    <property type="entry name" value="fkbM_fam"/>
    <property type="match status" value="1"/>
</dbReference>
<accession>A0A9J7BSC1</accession>